<feature type="region of interest" description="Disordered" evidence="1">
    <location>
        <begin position="365"/>
        <end position="388"/>
    </location>
</feature>
<organism evidence="2 3">
    <name type="scientific">Chlamydomonas eustigma</name>
    <dbReference type="NCBI Taxonomy" id="1157962"/>
    <lineage>
        <taxon>Eukaryota</taxon>
        <taxon>Viridiplantae</taxon>
        <taxon>Chlorophyta</taxon>
        <taxon>core chlorophytes</taxon>
        <taxon>Chlorophyceae</taxon>
        <taxon>CS clade</taxon>
        <taxon>Chlamydomonadales</taxon>
        <taxon>Chlamydomonadaceae</taxon>
        <taxon>Chlamydomonas</taxon>
    </lineage>
</organism>
<accession>A0A250XBM9</accession>
<gene>
    <name evidence="2" type="ORF">CEUSTIGMA_g7905.t1</name>
</gene>
<comment type="caution">
    <text evidence="2">The sequence shown here is derived from an EMBL/GenBank/DDBJ whole genome shotgun (WGS) entry which is preliminary data.</text>
</comment>
<feature type="compositionally biased region" description="Basic and acidic residues" evidence="1">
    <location>
        <begin position="267"/>
        <end position="280"/>
    </location>
</feature>
<feature type="region of interest" description="Disordered" evidence="1">
    <location>
        <begin position="626"/>
        <end position="645"/>
    </location>
</feature>
<dbReference type="AlphaFoldDB" id="A0A250XBM9"/>
<dbReference type="EMBL" id="BEGY01000052">
    <property type="protein sequence ID" value="GAX80466.1"/>
    <property type="molecule type" value="Genomic_DNA"/>
</dbReference>
<feature type="compositionally biased region" description="Polar residues" evidence="1">
    <location>
        <begin position="903"/>
        <end position="919"/>
    </location>
</feature>
<feature type="compositionally biased region" description="Basic and acidic residues" evidence="1">
    <location>
        <begin position="457"/>
        <end position="487"/>
    </location>
</feature>
<feature type="compositionally biased region" description="Basic residues" evidence="1">
    <location>
        <begin position="869"/>
        <end position="895"/>
    </location>
</feature>
<dbReference type="Proteomes" id="UP000232323">
    <property type="component" value="Unassembled WGS sequence"/>
</dbReference>
<keyword evidence="3" id="KW-1185">Reference proteome</keyword>
<feature type="region of interest" description="Disordered" evidence="1">
    <location>
        <begin position="421"/>
        <end position="529"/>
    </location>
</feature>
<feature type="compositionally biased region" description="Polar residues" evidence="1">
    <location>
        <begin position="588"/>
        <end position="602"/>
    </location>
</feature>
<feature type="region of interest" description="Disordered" evidence="1">
    <location>
        <begin position="862"/>
        <end position="919"/>
    </location>
</feature>
<feature type="compositionally biased region" description="Basic and acidic residues" evidence="1">
    <location>
        <begin position="635"/>
        <end position="644"/>
    </location>
</feature>
<sequence length="977" mass="109519">MSCEKAPSLYLSPVNLLNECISSTIDCPGVQLKLYHASLSNLWRGLSDMLQADCSNRSEVRSWLLSTIGTMPQMPYEIKSFLILPYLEWKQSTEQRPDQHLLIRRSLVELLCEQHRTKVANIVSDCPCLLRRFFSCHVSRIRAWFCHTSMAGIQHFQFGARALGLFALASRDEVWQHLVWTGKHSQAPVTVAAKTHYFCELDMEETVQNLVDKCPGFWTSEPWRACLESGDFLDLDPSWFHQELFSMCWGNMQDEGCLMKEQRHGGRCVDDHDWDKKREGNEDEDSSLEAERAGWHLHRLMVDSWLREDKVHATVDRPAFVTASSCWAMLCRRMLHLLSDQRLLELVQNITDHYNYTALERCKGDSKHRKSSTSDTRGEEERGKTMQKAKLEDMSNALGHGWIDLSGLLFDCSARGHNNTQGAGRIDALSNKGCRHDGEDRGTQGAGRIDAPSNKGCRHDGEDRGTPDNKGHDEGPGSLEIAKDSRHYKGSSSSSSKHKAQQEDRDLDSYYIRKDRSRRRLPQTSVREKDDSITALAYSYRTRDDPVGGGGGCVEWESLDQVILLHALCNCRTQLWHMAEQWAAKQRWTSNADSEDQGANASEENDATDGELPSNCPNDLRYRGKVERAQAGSNRETRKKEVCRCPRSPGGLVSKEANNKSSSLGDDVDILKQCLLLHASGNYGEQIHRITIQRACNTAKLHSTDRGSNKRISMLQSQNNRRVEGTISVSRHNNPSSSLLDVGSSSLNNASAAAEVDWMGLDAPMLSHNKMHASGSTAAAWARCLIALEAWSLRGALIQMSNDSLVQCAHQVPGLVCKASSSGMQVTTRSESKVIASTKILDKGNSANSVEGPYNYELIESTDDEEERRRRKRDNRETKHVKKRKRKRSRRKKGSSRRDRSPDNGSASSDSTESDTYSGGRSSIWAALADAPRGRAQIDGSHSSCTIDIEYAGSYRLSIHEASDFIACVACKHWMTC</sequence>
<protein>
    <submittedName>
        <fullName evidence="2">Uncharacterized protein</fullName>
    </submittedName>
</protein>
<reference evidence="2 3" key="1">
    <citation type="submission" date="2017-08" db="EMBL/GenBank/DDBJ databases">
        <title>Acidophilic green algal genome provides insights into adaptation to an acidic environment.</title>
        <authorList>
            <person name="Hirooka S."/>
            <person name="Hirose Y."/>
            <person name="Kanesaki Y."/>
            <person name="Higuchi S."/>
            <person name="Fujiwara T."/>
            <person name="Onuma R."/>
            <person name="Era A."/>
            <person name="Ohbayashi R."/>
            <person name="Uzuka A."/>
            <person name="Nozaki H."/>
            <person name="Yoshikawa H."/>
            <person name="Miyagishima S.Y."/>
        </authorList>
    </citation>
    <scope>NUCLEOTIDE SEQUENCE [LARGE SCALE GENOMIC DNA]</scope>
    <source>
        <strain evidence="2 3">NIES-2499</strain>
    </source>
</reference>
<dbReference type="PANTHER" id="PTHR37766">
    <property type="entry name" value="OS01G0897100 PROTEIN"/>
    <property type="match status" value="1"/>
</dbReference>
<feature type="region of interest" description="Disordered" evidence="1">
    <location>
        <begin position="267"/>
        <end position="287"/>
    </location>
</feature>
<evidence type="ECO:0000256" key="1">
    <source>
        <dbReference type="SAM" id="MobiDB-lite"/>
    </source>
</evidence>
<proteinExistence type="predicted"/>
<feature type="compositionally biased region" description="Basic and acidic residues" evidence="1">
    <location>
        <begin position="500"/>
        <end position="514"/>
    </location>
</feature>
<feature type="compositionally biased region" description="Basic and acidic residues" evidence="1">
    <location>
        <begin position="376"/>
        <end position="388"/>
    </location>
</feature>
<feature type="region of interest" description="Disordered" evidence="1">
    <location>
        <begin position="588"/>
        <end position="620"/>
    </location>
</feature>
<name>A0A250XBM9_9CHLO</name>
<dbReference type="OrthoDB" id="1927237at2759"/>
<evidence type="ECO:0000313" key="3">
    <source>
        <dbReference type="Proteomes" id="UP000232323"/>
    </source>
</evidence>
<dbReference type="PANTHER" id="PTHR37766:SF1">
    <property type="entry name" value="OS01G0897100 PROTEIN"/>
    <property type="match status" value="1"/>
</dbReference>
<evidence type="ECO:0000313" key="2">
    <source>
        <dbReference type="EMBL" id="GAX80466.1"/>
    </source>
</evidence>